<proteinExistence type="predicted"/>
<dbReference type="EMBL" id="CCYD01000553">
    <property type="protein sequence ID" value="CEG41361.1"/>
    <property type="molecule type" value="Genomic_DNA"/>
</dbReference>
<dbReference type="RefSeq" id="XP_024577730.1">
    <property type="nucleotide sequence ID" value="XM_024727121.1"/>
</dbReference>
<dbReference type="AlphaFoldDB" id="A0A0P1AJ63"/>
<name>A0A0P1AJ63_PLAHL</name>
<sequence length="136" mass="14912">MCGSKVFRSYIADQTEIFRQNDVKQSSDPDGLTPCGGLNVEGKSEISMVRQLVRLAAGSRTESHFQRELNPQEPKMPVKCITLRKLPAGMTINGFVKCGFCTAAFTTKQNATNYDIDAFTFIAVHLFAGNDEGEVG</sequence>
<evidence type="ECO:0000313" key="1">
    <source>
        <dbReference type="EMBL" id="CEG41361.1"/>
    </source>
</evidence>
<accession>A0A0P1AJ63</accession>
<reference evidence="2" key="1">
    <citation type="submission" date="2014-09" db="EMBL/GenBank/DDBJ databases">
        <authorList>
            <person name="Sharma Rahul"/>
            <person name="Thines Marco"/>
        </authorList>
    </citation>
    <scope>NUCLEOTIDE SEQUENCE [LARGE SCALE GENOMIC DNA]</scope>
</reference>
<keyword evidence="2" id="KW-1185">Reference proteome</keyword>
<dbReference type="Proteomes" id="UP000054928">
    <property type="component" value="Unassembled WGS sequence"/>
</dbReference>
<dbReference type="GeneID" id="36406766"/>
<organism evidence="1 2">
    <name type="scientific">Plasmopara halstedii</name>
    <name type="common">Downy mildew of sunflower</name>
    <dbReference type="NCBI Taxonomy" id="4781"/>
    <lineage>
        <taxon>Eukaryota</taxon>
        <taxon>Sar</taxon>
        <taxon>Stramenopiles</taxon>
        <taxon>Oomycota</taxon>
        <taxon>Peronosporomycetes</taxon>
        <taxon>Peronosporales</taxon>
        <taxon>Peronosporaceae</taxon>
        <taxon>Plasmopara</taxon>
    </lineage>
</organism>
<evidence type="ECO:0000313" key="2">
    <source>
        <dbReference type="Proteomes" id="UP000054928"/>
    </source>
</evidence>
<protein>
    <submittedName>
        <fullName evidence="1">Uncharacterized protein</fullName>
    </submittedName>
</protein>